<feature type="compositionally biased region" description="Basic and acidic residues" evidence="1">
    <location>
        <begin position="1"/>
        <end position="15"/>
    </location>
</feature>
<feature type="transmembrane region" description="Helical" evidence="2">
    <location>
        <begin position="21"/>
        <end position="40"/>
    </location>
</feature>
<evidence type="ECO:0000256" key="2">
    <source>
        <dbReference type="SAM" id="Phobius"/>
    </source>
</evidence>
<evidence type="ECO:0000313" key="3">
    <source>
        <dbReference type="EMBL" id="GIL46533.1"/>
    </source>
</evidence>
<sequence length="211" mass="22912">MQPDENKRRNIEKKTPPVRPAAPTSALLAWLTAGLLLLAGQVSGPSRIHRLVVIATDVGPLQRAPSWSPSPSGGLGASPGQLRFRRSPFARTCWAPRGAPTQPSHVRRHDLGQHICHPLRTGRAHLHVRERNARSQEGAGRTHQLMIHEELGQEPIRILPKRSAAGVELGELTTHCVERLIAVMAGKAAGQPTARTHAKERSALGSILELN</sequence>
<reference evidence="3" key="1">
    <citation type="journal article" date="2021" name="Proc. Natl. Acad. Sci. U.S.A.">
        <title>Three genomes in the algal genus Volvox reveal the fate of a haploid sex-determining region after a transition to homothallism.</title>
        <authorList>
            <person name="Yamamoto K."/>
            <person name="Hamaji T."/>
            <person name="Kawai-Toyooka H."/>
            <person name="Matsuzaki R."/>
            <person name="Takahashi F."/>
            <person name="Nishimura Y."/>
            <person name="Kawachi M."/>
            <person name="Noguchi H."/>
            <person name="Minakuchi Y."/>
            <person name="Umen J.G."/>
            <person name="Toyoda A."/>
            <person name="Nozaki H."/>
        </authorList>
    </citation>
    <scope>NUCLEOTIDE SEQUENCE</scope>
    <source>
        <strain evidence="3">NIES-3780</strain>
    </source>
</reference>
<dbReference type="Proteomes" id="UP000747399">
    <property type="component" value="Unassembled WGS sequence"/>
</dbReference>
<keyword evidence="2" id="KW-0812">Transmembrane</keyword>
<evidence type="ECO:0000313" key="4">
    <source>
        <dbReference type="Proteomes" id="UP000747399"/>
    </source>
</evidence>
<accession>A0A8J4AWA7</accession>
<gene>
    <name evidence="3" type="ORF">Vafri_3516</name>
</gene>
<name>A0A8J4AWA7_9CHLO</name>
<dbReference type="EMBL" id="BNCO01000004">
    <property type="protein sequence ID" value="GIL46533.1"/>
    <property type="molecule type" value="Genomic_DNA"/>
</dbReference>
<organism evidence="3 4">
    <name type="scientific">Volvox africanus</name>
    <dbReference type="NCBI Taxonomy" id="51714"/>
    <lineage>
        <taxon>Eukaryota</taxon>
        <taxon>Viridiplantae</taxon>
        <taxon>Chlorophyta</taxon>
        <taxon>core chlorophytes</taxon>
        <taxon>Chlorophyceae</taxon>
        <taxon>CS clade</taxon>
        <taxon>Chlamydomonadales</taxon>
        <taxon>Volvocaceae</taxon>
        <taxon>Volvox</taxon>
    </lineage>
</organism>
<comment type="caution">
    <text evidence="3">The sequence shown here is derived from an EMBL/GenBank/DDBJ whole genome shotgun (WGS) entry which is preliminary data.</text>
</comment>
<keyword evidence="2" id="KW-1133">Transmembrane helix</keyword>
<dbReference type="AlphaFoldDB" id="A0A8J4AWA7"/>
<evidence type="ECO:0000256" key="1">
    <source>
        <dbReference type="SAM" id="MobiDB-lite"/>
    </source>
</evidence>
<proteinExistence type="predicted"/>
<keyword evidence="2" id="KW-0472">Membrane</keyword>
<protein>
    <submittedName>
        <fullName evidence="3">Uncharacterized protein</fullName>
    </submittedName>
</protein>
<keyword evidence="4" id="KW-1185">Reference proteome</keyword>
<feature type="region of interest" description="Disordered" evidence="1">
    <location>
        <begin position="1"/>
        <end position="20"/>
    </location>
</feature>